<dbReference type="EMBL" id="UOGH01000088">
    <property type="protein sequence ID" value="VAX28460.1"/>
    <property type="molecule type" value="Genomic_DNA"/>
</dbReference>
<dbReference type="AlphaFoldDB" id="A0A3B1D0I6"/>
<protein>
    <submittedName>
        <fullName evidence="1">Uncharacterized protein</fullName>
    </submittedName>
</protein>
<feature type="non-terminal residue" evidence="1">
    <location>
        <position position="1"/>
    </location>
</feature>
<reference evidence="1" key="1">
    <citation type="submission" date="2018-06" db="EMBL/GenBank/DDBJ databases">
        <authorList>
            <person name="Zhirakovskaya E."/>
        </authorList>
    </citation>
    <scope>NUCLEOTIDE SEQUENCE</scope>
</reference>
<accession>A0A3B1D0I6</accession>
<gene>
    <name evidence="1" type="ORF">MNBD_NITROSPIRAE02-177</name>
</gene>
<name>A0A3B1D0I6_9ZZZZ</name>
<proteinExistence type="predicted"/>
<organism evidence="1">
    <name type="scientific">hydrothermal vent metagenome</name>
    <dbReference type="NCBI Taxonomy" id="652676"/>
    <lineage>
        <taxon>unclassified sequences</taxon>
        <taxon>metagenomes</taxon>
        <taxon>ecological metagenomes</taxon>
    </lineage>
</organism>
<sequence length="167" mass="19136">VCSKYKDKVIILVFATQLIAGIYAGGVDLLYPFSGGKATAQFIKDKQMQDMLLIGDDESAITVAGYLNKKIYYIRGGRVGSFVTWDKKRVAVWEKKQKLDRQEVISIAKDQMRRYKKNVLLILNYQPAAPASVTEKSEYHLVMIKEFTGNIEPDEQFYLYTLKHDQL</sequence>
<evidence type="ECO:0000313" key="1">
    <source>
        <dbReference type="EMBL" id="VAX28460.1"/>
    </source>
</evidence>